<dbReference type="CDD" id="cd12795">
    <property type="entry name" value="FILIA_N_like"/>
    <property type="match status" value="1"/>
</dbReference>
<dbReference type="PANTHER" id="PTHR19447:SF14">
    <property type="entry name" value="OOCYTE-EXPRESSED PROTEIN HOMOLOG"/>
    <property type="match status" value="1"/>
</dbReference>
<dbReference type="GeneTree" id="ENSGT00940000162097"/>
<dbReference type="Gene3D" id="3.30.1370.10">
    <property type="entry name" value="K Homology domain, type 1"/>
    <property type="match status" value="1"/>
</dbReference>
<dbReference type="InterPro" id="IPR036612">
    <property type="entry name" value="KH_dom_type_1_sf"/>
</dbReference>
<dbReference type="InterPro" id="IPR051778">
    <property type="entry name" value="KHDC1"/>
</dbReference>
<dbReference type="GO" id="GO:0035088">
    <property type="term" value="P:establishment or maintenance of apical/basal cell polarity"/>
    <property type="evidence" value="ECO:0007669"/>
    <property type="project" value="TreeGrafter"/>
</dbReference>
<dbReference type="GO" id="GO:0005634">
    <property type="term" value="C:nucleus"/>
    <property type="evidence" value="ECO:0007669"/>
    <property type="project" value="UniProtKB-SubCell"/>
</dbReference>
<keyword evidence="5" id="KW-0539">Nucleus</keyword>
<comment type="subcellular location">
    <subcellularLocation>
        <location evidence="2">Cytoplasm</location>
    </subcellularLocation>
    <subcellularLocation>
        <location evidence="1">Nucleus</location>
    </subcellularLocation>
</comment>
<protein>
    <submittedName>
        <fullName evidence="7">Oocyte expressed protein</fullName>
    </submittedName>
</protein>
<comment type="similarity">
    <text evidence="3">Belongs to the KHDC1 family.</text>
</comment>
<dbReference type="GO" id="GO:0106333">
    <property type="term" value="C:subcortical maternal complex"/>
    <property type="evidence" value="ECO:0007669"/>
    <property type="project" value="Ensembl"/>
</dbReference>
<evidence type="ECO:0000256" key="3">
    <source>
        <dbReference type="ARBA" id="ARBA00009081"/>
    </source>
</evidence>
<reference evidence="7" key="1">
    <citation type="submission" date="2019-03" db="UniProtKB">
        <authorList>
            <consortium name="Ensembl"/>
        </authorList>
    </citation>
    <scope>IDENTIFICATION</scope>
</reference>
<evidence type="ECO:0000313" key="7">
    <source>
        <dbReference type="Ensembl" id="ENSUMAP00000016724"/>
    </source>
</evidence>
<dbReference type="GO" id="GO:0009880">
    <property type="term" value="P:embryonic pattern specification"/>
    <property type="evidence" value="ECO:0007669"/>
    <property type="project" value="TreeGrafter"/>
</dbReference>
<feature type="domain" description="KH-like RNA-binding" evidence="6">
    <location>
        <begin position="36"/>
        <end position="114"/>
    </location>
</feature>
<keyword evidence="4" id="KW-0963">Cytoplasm</keyword>
<evidence type="ECO:0000256" key="1">
    <source>
        <dbReference type="ARBA" id="ARBA00004123"/>
    </source>
</evidence>
<dbReference type="Ensembl" id="ENSUMAT00000019779.1">
    <property type="protein sequence ID" value="ENSUMAP00000016724.1"/>
    <property type="gene ID" value="ENSUMAG00000012283.1"/>
</dbReference>
<dbReference type="AlphaFoldDB" id="A0A452U7M8"/>
<evidence type="ECO:0000259" key="6">
    <source>
        <dbReference type="Pfam" id="PF16005"/>
    </source>
</evidence>
<dbReference type="PANTHER" id="PTHR19447">
    <property type="entry name" value="OOCYTE-EXPRESSED PROTEIN HOMOLOG-RELATED"/>
    <property type="match status" value="1"/>
</dbReference>
<proteinExistence type="inferred from homology"/>
<evidence type="ECO:0000256" key="5">
    <source>
        <dbReference type="ARBA" id="ARBA00023242"/>
    </source>
</evidence>
<dbReference type="Pfam" id="PF16005">
    <property type="entry name" value="MOEP19"/>
    <property type="match status" value="1"/>
</dbReference>
<organism evidence="7">
    <name type="scientific">Ursus maritimus</name>
    <name type="common">Polar bear</name>
    <name type="synonym">Thalarctos maritimus</name>
    <dbReference type="NCBI Taxonomy" id="29073"/>
    <lineage>
        <taxon>Eukaryota</taxon>
        <taxon>Metazoa</taxon>
        <taxon>Chordata</taxon>
        <taxon>Craniata</taxon>
        <taxon>Vertebrata</taxon>
        <taxon>Euteleostomi</taxon>
        <taxon>Mammalia</taxon>
        <taxon>Eutheria</taxon>
        <taxon>Laurasiatheria</taxon>
        <taxon>Carnivora</taxon>
        <taxon>Caniformia</taxon>
        <taxon>Ursidae</taxon>
        <taxon>Ursus</taxon>
    </lineage>
</organism>
<dbReference type="OMA" id="RVRPWWF"/>
<sequence>MVDDAGAARAQGDEWTSAQSLDTLLWSPLPPPRIRTRPWWFPVQEDPAEHLSTSLFSCLGPDRAIIPEMEWMSQVLLTVDIVNSGDFAEITIFGRPRVQNRVLLNLASWHRKHRARAERMKQLEEFLKAGAPGPQTPEPPVAEVFSGAL</sequence>
<dbReference type="GO" id="GO:0003723">
    <property type="term" value="F:RNA binding"/>
    <property type="evidence" value="ECO:0007669"/>
    <property type="project" value="InterPro"/>
</dbReference>
<name>A0A452U7M8_URSMA</name>
<dbReference type="InterPro" id="IPR031952">
    <property type="entry name" value="MOEP19_KH-like"/>
</dbReference>
<accession>A0A452U7M8</accession>
<evidence type="ECO:0000256" key="2">
    <source>
        <dbReference type="ARBA" id="ARBA00004496"/>
    </source>
</evidence>
<dbReference type="GO" id="GO:0005737">
    <property type="term" value="C:cytoplasm"/>
    <property type="evidence" value="ECO:0007669"/>
    <property type="project" value="UniProtKB-SubCell"/>
</dbReference>
<evidence type="ECO:0000256" key="4">
    <source>
        <dbReference type="ARBA" id="ARBA00022490"/>
    </source>
</evidence>
<gene>
    <name evidence="7" type="primary">OOEP</name>
</gene>